<evidence type="ECO:0000313" key="4">
    <source>
        <dbReference type="Proteomes" id="UP001596528"/>
    </source>
</evidence>
<feature type="domain" description="DUF1835" evidence="1">
    <location>
        <begin position="28"/>
        <end position="150"/>
    </location>
</feature>
<dbReference type="Pfam" id="PF08874">
    <property type="entry name" value="DUF1835"/>
    <property type="match status" value="1"/>
</dbReference>
<proteinExistence type="predicted"/>
<dbReference type="InterPro" id="IPR014973">
    <property type="entry name" value="DUF1835"/>
</dbReference>
<feature type="domain" description="DUF3658" evidence="2">
    <location>
        <begin position="191"/>
        <end position="298"/>
    </location>
</feature>
<dbReference type="InterPro" id="IPR022123">
    <property type="entry name" value="DUF3658"/>
</dbReference>
<reference evidence="4" key="1">
    <citation type="journal article" date="2019" name="Int. J. Syst. Evol. Microbiol.">
        <title>The Global Catalogue of Microorganisms (GCM) 10K type strain sequencing project: providing services to taxonomists for standard genome sequencing and annotation.</title>
        <authorList>
            <consortium name="The Broad Institute Genomics Platform"/>
            <consortium name="The Broad Institute Genome Sequencing Center for Infectious Disease"/>
            <person name="Wu L."/>
            <person name="Ma J."/>
        </authorList>
    </citation>
    <scope>NUCLEOTIDE SEQUENCE [LARGE SCALE GENOMIC DNA]</scope>
    <source>
        <strain evidence="4">JCM 18657</strain>
    </source>
</reference>
<feature type="non-terminal residue" evidence="3">
    <location>
        <position position="1"/>
    </location>
</feature>
<comment type="caution">
    <text evidence="3">The sequence shown here is derived from an EMBL/GenBank/DDBJ whole genome shotgun (WGS) entry which is preliminary data.</text>
</comment>
<accession>A0ABW2V6F5</accession>
<organism evidence="3 4">
    <name type="scientific">Paenibacillus thermoaerophilus</name>
    <dbReference type="NCBI Taxonomy" id="1215385"/>
    <lineage>
        <taxon>Bacteria</taxon>
        <taxon>Bacillati</taxon>
        <taxon>Bacillota</taxon>
        <taxon>Bacilli</taxon>
        <taxon>Bacillales</taxon>
        <taxon>Paenibacillaceae</taxon>
        <taxon>Paenibacillus</taxon>
    </lineage>
</organism>
<gene>
    <name evidence="3" type="ORF">ACFQWB_13100</name>
</gene>
<evidence type="ECO:0000313" key="3">
    <source>
        <dbReference type="EMBL" id="MFC7750858.1"/>
    </source>
</evidence>
<dbReference type="Pfam" id="PF12395">
    <property type="entry name" value="DUF3658"/>
    <property type="match status" value="1"/>
</dbReference>
<evidence type="ECO:0000259" key="2">
    <source>
        <dbReference type="Pfam" id="PF12395"/>
    </source>
</evidence>
<name>A0ABW2V6F5_9BACL</name>
<sequence>LNIVSTFLTEVQREADPADSCEAAYQELHVVFSPSTAGALKRALQGSGSNRKAAVVTFDDIFSVGPLTRLHEESDRKNRREWLSDHLNPGHDDDLEEYGVDFEQAVREIQDRNDAIPITIWYGDNAHEQAGLRFVLFLLRNSRNPVKLIDATKRTEQTFNTRNTRIDDRHTGEISPKKWALRLNEASSLRTCSPEEKRRLADEWLHLSEQPSLLRGWKDSRFLHMEEDAFDSDIIDALRDLQRRKGHDEYIHAARVIGEVLGRLDQYVGDGYLEYRLRTLIYKGVLEIKGVPRAMRYYRVRLKNAR</sequence>
<dbReference type="RefSeq" id="WP_379253087.1">
    <property type="nucleotide sequence ID" value="NZ_JBHTGQ010000028.1"/>
</dbReference>
<keyword evidence="4" id="KW-1185">Reference proteome</keyword>
<evidence type="ECO:0000259" key="1">
    <source>
        <dbReference type="Pfam" id="PF08874"/>
    </source>
</evidence>
<dbReference type="EMBL" id="JBHTGQ010000028">
    <property type="protein sequence ID" value="MFC7750858.1"/>
    <property type="molecule type" value="Genomic_DNA"/>
</dbReference>
<protein>
    <submittedName>
        <fullName evidence="3">DUF1835 domain-containing protein</fullName>
    </submittedName>
</protein>
<dbReference type="Proteomes" id="UP001596528">
    <property type="component" value="Unassembled WGS sequence"/>
</dbReference>